<dbReference type="EMBL" id="ANJA01005062">
    <property type="protein sequence ID" value="ETO58553.1"/>
    <property type="molecule type" value="Genomic_DNA"/>
</dbReference>
<proteinExistence type="predicted"/>
<organism evidence="2 3">
    <name type="scientific">Phytophthora nicotianae P1976</name>
    <dbReference type="NCBI Taxonomy" id="1317066"/>
    <lineage>
        <taxon>Eukaryota</taxon>
        <taxon>Sar</taxon>
        <taxon>Stramenopiles</taxon>
        <taxon>Oomycota</taxon>
        <taxon>Peronosporomycetes</taxon>
        <taxon>Peronosporales</taxon>
        <taxon>Peronosporaceae</taxon>
        <taxon>Phytophthora</taxon>
    </lineage>
</organism>
<feature type="region of interest" description="Disordered" evidence="1">
    <location>
        <begin position="49"/>
        <end position="69"/>
    </location>
</feature>
<evidence type="ECO:0000313" key="3">
    <source>
        <dbReference type="Proteomes" id="UP000028582"/>
    </source>
</evidence>
<accession>A0A080YVZ2</accession>
<evidence type="ECO:0000313" key="2">
    <source>
        <dbReference type="EMBL" id="ETO58553.1"/>
    </source>
</evidence>
<reference evidence="2 3" key="1">
    <citation type="submission" date="2013-11" db="EMBL/GenBank/DDBJ databases">
        <title>The Genome Sequence of Phytophthora parasitica P1976.</title>
        <authorList>
            <consortium name="The Broad Institute Genomics Platform"/>
            <person name="Russ C."/>
            <person name="Tyler B."/>
            <person name="Panabieres F."/>
            <person name="Shan W."/>
            <person name="Tripathy S."/>
            <person name="Grunwald N."/>
            <person name="Machado M."/>
            <person name="Johnson C.S."/>
            <person name="Walker B."/>
            <person name="Young S."/>
            <person name="Zeng Q."/>
            <person name="Gargeya S."/>
            <person name="Fitzgerald M."/>
            <person name="Haas B."/>
            <person name="Abouelleil A."/>
            <person name="Allen A.W."/>
            <person name="Alvarado L."/>
            <person name="Arachchi H.M."/>
            <person name="Berlin A.M."/>
            <person name="Chapman S.B."/>
            <person name="Gainer-Dewar J."/>
            <person name="Goldberg J."/>
            <person name="Griggs A."/>
            <person name="Gujja S."/>
            <person name="Hansen M."/>
            <person name="Howarth C."/>
            <person name="Imamovic A."/>
            <person name="Ireland A."/>
            <person name="Larimer J."/>
            <person name="McCowan C."/>
            <person name="Murphy C."/>
            <person name="Pearson M."/>
            <person name="Poon T.W."/>
            <person name="Priest M."/>
            <person name="Roberts A."/>
            <person name="Saif S."/>
            <person name="Shea T."/>
            <person name="Sisk P."/>
            <person name="Sykes S."/>
            <person name="Wortman J."/>
            <person name="Nusbaum C."/>
            <person name="Birren B."/>
        </authorList>
    </citation>
    <scope>NUCLEOTIDE SEQUENCE [LARGE SCALE GENOMIC DNA]</scope>
    <source>
        <strain evidence="2 3">P1976</strain>
    </source>
</reference>
<feature type="non-terminal residue" evidence="2">
    <location>
        <position position="69"/>
    </location>
</feature>
<name>A0A080YVZ2_PHYNI</name>
<sequence>TLPELVHESFFFNLFGFCCHETQKPFTVHLNSIDGVKRLAILDQNVGKVSGSESSATGVESCRDNNSED</sequence>
<feature type="non-terminal residue" evidence="2">
    <location>
        <position position="1"/>
    </location>
</feature>
<dbReference type="Proteomes" id="UP000028582">
    <property type="component" value="Unassembled WGS sequence"/>
</dbReference>
<comment type="caution">
    <text evidence="2">The sequence shown here is derived from an EMBL/GenBank/DDBJ whole genome shotgun (WGS) entry which is preliminary data.</text>
</comment>
<dbReference type="AlphaFoldDB" id="A0A080YVZ2"/>
<protein>
    <submittedName>
        <fullName evidence="2">Uncharacterized protein</fullName>
    </submittedName>
</protein>
<evidence type="ECO:0000256" key="1">
    <source>
        <dbReference type="SAM" id="MobiDB-lite"/>
    </source>
</evidence>
<gene>
    <name evidence="2" type="ORF">F444_23069</name>
</gene>